<gene>
    <name evidence="1" type="ORF">FSB_LOCUS11350</name>
</gene>
<protein>
    <submittedName>
        <fullName evidence="1">Uncharacterized protein</fullName>
    </submittedName>
</protein>
<name>A0A2N9F8I8_FAGSY</name>
<sequence length="107" mass="11216">MGVSQQRPNTHVRAKSATISISSNSISISLSQSLSLPIRRIQRGCWLVGPLDGVGGGRKRGAVDTVSDGGCVVVRLQGLEAGFTITMVDSCFPVWLAGWVSASQCGQ</sequence>
<accession>A0A2N9F8I8</accession>
<proteinExistence type="predicted"/>
<dbReference type="EMBL" id="OIVN01000647">
    <property type="protein sequence ID" value="SPC83468.1"/>
    <property type="molecule type" value="Genomic_DNA"/>
</dbReference>
<reference evidence="1" key="1">
    <citation type="submission" date="2018-02" db="EMBL/GenBank/DDBJ databases">
        <authorList>
            <person name="Cohen D.B."/>
            <person name="Kent A.D."/>
        </authorList>
    </citation>
    <scope>NUCLEOTIDE SEQUENCE</scope>
</reference>
<evidence type="ECO:0000313" key="1">
    <source>
        <dbReference type="EMBL" id="SPC83468.1"/>
    </source>
</evidence>
<dbReference type="AlphaFoldDB" id="A0A2N9F8I8"/>
<organism evidence="1">
    <name type="scientific">Fagus sylvatica</name>
    <name type="common">Beechnut</name>
    <dbReference type="NCBI Taxonomy" id="28930"/>
    <lineage>
        <taxon>Eukaryota</taxon>
        <taxon>Viridiplantae</taxon>
        <taxon>Streptophyta</taxon>
        <taxon>Embryophyta</taxon>
        <taxon>Tracheophyta</taxon>
        <taxon>Spermatophyta</taxon>
        <taxon>Magnoliopsida</taxon>
        <taxon>eudicotyledons</taxon>
        <taxon>Gunneridae</taxon>
        <taxon>Pentapetalae</taxon>
        <taxon>rosids</taxon>
        <taxon>fabids</taxon>
        <taxon>Fagales</taxon>
        <taxon>Fagaceae</taxon>
        <taxon>Fagus</taxon>
    </lineage>
</organism>